<dbReference type="AlphaFoldDB" id="A0A0F9WDF0"/>
<comment type="caution">
    <text evidence="1">The sequence shown here is derived from an EMBL/GenBank/DDBJ whole genome shotgun (WGS) entry which is preliminary data.</text>
</comment>
<reference evidence="1" key="1">
    <citation type="journal article" date="2015" name="Nature">
        <title>Complex archaea that bridge the gap between prokaryotes and eukaryotes.</title>
        <authorList>
            <person name="Spang A."/>
            <person name="Saw J.H."/>
            <person name="Jorgensen S.L."/>
            <person name="Zaremba-Niedzwiedzka K."/>
            <person name="Martijn J."/>
            <person name="Lind A.E."/>
            <person name="van Eijk R."/>
            <person name="Schleper C."/>
            <person name="Guy L."/>
            <person name="Ettema T.J."/>
        </authorList>
    </citation>
    <scope>NUCLEOTIDE SEQUENCE</scope>
</reference>
<protein>
    <submittedName>
        <fullName evidence="1">Uncharacterized protein</fullName>
    </submittedName>
</protein>
<evidence type="ECO:0000313" key="1">
    <source>
        <dbReference type="EMBL" id="KKN83851.1"/>
    </source>
</evidence>
<gene>
    <name evidence="1" type="ORF">LCGC14_0295040</name>
</gene>
<accession>A0A0F9WDF0</accession>
<dbReference type="EMBL" id="LAZR01000179">
    <property type="protein sequence ID" value="KKN83851.1"/>
    <property type="molecule type" value="Genomic_DNA"/>
</dbReference>
<name>A0A0F9WDF0_9ZZZZ</name>
<organism evidence="1">
    <name type="scientific">marine sediment metagenome</name>
    <dbReference type="NCBI Taxonomy" id="412755"/>
    <lineage>
        <taxon>unclassified sequences</taxon>
        <taxon>metagenomes</taxon>
        <taxon>ecological metagenomes</taxon>
    </lineage>
</organism>
<sequence length="163" mass="17530">MSQSSIRGVEESQAAANPANDWIIGRVKVAKYTINAGKLVNGNNLFLADTTVTLDGPPLRPGDLIMQVITDCLEVFGDADSGDNTTLQIRFNDGSTQTNIQGATSIGGAPFSTVSRVLMVQDWATAGDWLKLTLNTRIEVLVSNDQNIDDGLMDIYVFYVSGD</sequence>
<proteinExistence type="predicted"/>